<sequence>MRKETLLVVGFLAIVIGTSALIWSFALPNFRPIQFPKAASATISIGPMRKLHTLNEADLASLNEWLQNHEHGWGPLTTKTPSTGDAIINVAPEQGEPYSLTLWNGISGADWNETVILHFAPGTPFKIQSFDSKEYLPLRRLIEDQPYQRTDVP</sequence>
<dbReference type="KEGG" id="kba:A0U89_03910"/>
<keyword evidence="2" id="KW-1185">Reference proteome</keyword>
<dbReference type="RefSeq" id="WP_070402172.1">
    <property type="nucleotide sequence ID" value="NZ_BJVW01000002.1"/>
</dbReference>
<organism evidence="1 2">
    <name type="scientific">Kozakia baliensis</name>
    <dbReference type="NCBI Taxonomy" id="153496"/>
    <lineage>
        <taxon>Bacteria</taxon>
        <taxon>Pseudomonadati</taxon>
        <taxon>Pseudomonadota</taxon>
        <taxon>Alphaproteobacteria</taxon>
        <taxon>Acetobacterales</taxon>
        <taxon>Acetobacteraceae</taxon>
        <taxon>Kozakia</taxon>
    </lineage>
</organism>
<dbReference type="Proteomes" id="UP000179145">
    <property type="component" value="Chromosome"/>
</dbReference>
<dbReference type="STRING" id="153496.A0U89_03910"/>
<proteinExistence type="predicted"/>
<evidence type="ECO:0000313" key="1">
    <source>
        <dbReference type="EMBL" id="AOX16409.1"/>
    </source>
</evidence>
<dbReference type="EMBL" id="CP014674">
    <property type="protein sequence ID" value="AOX16409.1"/>
    <property type="molecule type" value="Genomic_DNA"/>
</dbReference>
<reference evidence="1 2" key="1">
    <citation type="journal article" date="2016" name="Microb. Cell Fact.">
        <title>Dissection of exopolysaccharide biosynthesis in Kozakia baliensis.</title>
        <authorList>
            <person name="Brandt J.U."/>
            <person name="Jakob F."/>
            <person name="Behr J."/>
            <person name="Geissler A.J."/>
            <person name="Vogel R.F."/>
        </authorList>
    </citation>
    <scope>NUCLEOTIDE SEQUENCE [LARGE SCALE GENOMIC DNA]</scope>
    <source>
        <strain evidence="1 2">DSM 14400</strain>
    </source>
</reference>
<accession>A0A1D8URY5</accession>
<dbReference type="AlphaFoldDB" id="A0A1D8URY5"/>
<gene>
    <name evidence="1" type="ORF">A0U89_03910</name>
</gene>
<evidence type="ECO:0000313" key="2">
    <source>
        <dbReference type="Proteomes" id="UP000179145"/>
    </source>
</evidence>
<dbReference type="OrthoDB" id="7223136at2"/>
<name>A0A1D8URY5_9PROT</name>
<protein>
    <submittedName>
        <fullName evidence="1">Uncharacterized protein</fullName>
    </submittedName>
</protein>